<dbReference type="Gene3D" id="3.90.1310.10">
    <property type="entry name" value="Penicillin-binding protein 2a (Domain 2)"/>
    <property type="match status" value="1"/>
</dbReference>
<dbReference type="GO" id="GO:0071972">
    <property type="term" value="F:peptidoglycan L,D-transpeptidase activity"/>
    <property type="evidence" value="ECO:0007669"/>
    <property type="project" value="TreeGrafter"/>
</dbReference>
<feature type="transmembrane region" description="Helical" evidence="1">
    <location>
        <begin position="7"/>
        <end position="29"/>
    </location>
</feature>
<dbReference type="SUPFAM" id="SSF56601">
    <property type="entry name" value="beta-lactamase/transpeptidase-like"/>
    <property type="match status" value="1"/>
</dbReference>
<dbReference type="Proteomes" id="UP000647416">
    <property type="component" value="Unassembled WGS sequence"/>
</dbReference>
<protein>
    <submittedName>
        <fullName evidence="3">Penicillin-binding protein 2</fullName>
    </submittedName>
</protein>
<keyword evidence="1" id="KW-1133">Transmembrane helix</keyword>
<keyword evidence="4" id="KW-1185">Reference proteome</keyword>
<evidence type="ECO:0000313" key="3">
    <source>
        <dbReference type="EMBL" id="MBC8596433.1"/>
    </source>
</evidence>
<dbReference type="InterPro" id="IPR050515">
    <property type="entry name" value="Beta-lactam/transpept"/>
</dbReference>
<reference evidence="3" key="1">
    <citation type="submission" date="2020-08" db="EMBL/GenBank/DDBJ databases">
        <title>Genome public.</title>
        <authorList>
            <person name="Liu C."/>
            <person name="Sun Q."/>
        </authorList>
    </citation>
    <scope>NUCLEOTIDE SEQUENCE</scope>
    <source>
        <strain evidence="3">NSJ-50</strain>
    </source>
</reference>
<keyword evidence="1" id="KW-0812">Transmembrane</keyword>
<feature type="domain" description="Penicillin-binding protein transpeptidase" evidence="2">
    <location>
        <begin position="179"/>
        <end position="478"/>
    </location>
</feature>
<sequence length="484" mass="52718">MEKRCKSVFKIFAVCCALLLVVMLKIVIFDKEKFTYAASKQHLIPTTVKIYRGMIYDRNYIPFVDGRSYILKKDDGNGKSVRYNVTKRYDERSLARHLVGYVDAKNDGASGLEKRFNSYLSGEGSYVFSSIGDVNSNSIKALPETVKNDGEMQKGIQLTLDYHIQKSAENALDKCGKNGAAVVLDVESFDVLAMASRPDFDQNNVEKYIKNGGTELINRAVSEYNAGSIFKIVTAAAALENGAVGENFTDFCAGAENIDGIEFVCNKKEGHGELDFYSAFAKSCNVCFYDLAISAGSDKLCDMAKKFGIGEIVCGIDGEKHGSAEVGPTRCDTANSAIGQGKIMITPLQAVRMTAVIANGGVMKNVNIVKGKAFDNGGDGGFYYESEKQVVSRDTADKIKDMMYLAVAQGTGRTAYDKKLKICGKTGSAQTGWEENGSLMVHGWFVGFFPYEKPKYAMAVFLENGQSGAEAGKVFLDIARGITE</sequence>
<dbReference type="RefSeq" id="WP_262431908.1">
    <property type="nucleotide sequence ID" value="NZ_JACRTE010000005.1"/>
</dbReference>
<dbReference type="Pfam" id="PF00905">
    <property type="entry name" value="Transpeptidase"/>
    <property type="match status" value="1"/>
</dbReference>
<evidence type="ECO:0000313" key="4">
    <source>
        <dbReference type="Proteomes" id="UP000647416"/>
    </source>
</evidence>
<dbReference type="InterPro" id="IPR012338">
    <property type="entry name" value="Beta-lactam/transpept-like"/>
</dbReference>
<dbReference type="PANTHER" id="PTHR30627:SF24">
    <property type="entry name" value="PENICILLIN-BINDING PROTEIN 4B"/>
    <property type="match status" value="1"/>
</dbReference>
<dbReference type="GO" id="GO:0005886">
    <property type="term" value="C:plasma membrane"/>
    <property type="evidence" value="ECO:0007669"/>
    <property type="project" value="TreeGrafter"/>
</dbReference>
<evidence type="ECO:0000259" key="2">
    <source>
        <dbReference type="Pfam" id="PF00905"/>
    </source>
</evidence>
<accession>A0A926F621</accession>
<gene>
    <name evidence="3" type="ORF">H8706_06080</name>
</gene>
<evidence type="ECO:0000256" key="1">
    <source>
        <dbReference type="SAM" id="Phobius"/>
    </source>
</evidence>
<dbReference type="InterPro" id="IPR001460">
    <property type="entry name" value="PCN-bd_Tpept"/>
</dbReference>
<comment type="caution">
    <text evidence="3">The sequence shown here is derived from an EMBL/GenBank/DDBJ whole genome shotgun (WGS) entry which is preliminary data.</text>
</comment>
<dbReference type="SUPFAM" id="SSF56519">
    <property type="entry name" value="Penicillin binding protein dimerisation domain"/>
    <property type="match status" value="1"/>
</dbReference>
<dbReference type="EMBL" id="JACRTE010000005">
    <property type="protein sequence ID" value="MBC8596433.1"/>
    <property type="molecule type" value="Genomic_DNA"/>
</dbReference>
<dbReference type="GO" id="GO:0008658">
    <property type="term" value="F:penicillin binding"/>
    <property type="evidence" value="ECO:0007669"/>
    <property type="project" value="InterPro"/>
</dbReference>
<dbReference type="GO" id="GO:0071555">
    <property type="term" value="P:cell wall organization"/>
    <property type="evidence" value="ECO:0007669"/>
    <property type="project" value="TreeGrafter"/>
</dbReference>
<dbReference type="InterPro" id="IPR036138">
    <property type="entry name" value="PBP_dimer_sf"/>
</dbReference>
<name>A0A926F621_9FIRM</name>
<keyword evidence="1" id="KW-0472">Membrane</keyword>
<organism evidence="3 4">
    <name type="scientific">Qingrenia yutianensis</name>
    <dbReference type="NCBI Taxonomy" id="2763676"/>
    <lineage>
        <taxon>Bacteria</taxon>
        <taxon>Bacillati</taxon>
        <taxon>Bacillota</taxon>
        <taxon>Clostridia</taxon>
        <taxon>Eubacteriales</taxon>
        <taxon>Oscillospiraceae</taxon>
        <taxon>Qingrenia</taxon>
    </lineage>
</organism>
<dbReference type="AlphaFoldDB" id="A0A926F621"/>
<dbReference type="PANTHER" id="PTHR30627">
    <property type="entry name" value="PEPTIDOGLYCAN D,D-TRANSPEPTIDASE"/>
    <property type="match status" value="1"/>
</dbReference>
<dbReference type="Gene3D" id="3.40.710.10">
    <property type="entry name" value="DD-peptidase/beta-lactamase superfamily"/>
    <property type="match status" value="1"/>
</dbReference>
<proteinExistence type="predicted"/>